<comment type="caution">
    <text evidence="1">The sequence shown here is derived from an EMBL/GenBank/DDBJ whole genome shotgun (WGS) entry which is preliminary data.</text>
</comment>
<name>A0ACB9ZPL6_CATRO</name>
<sequence length="152" mass="17428">MAQSSKFLAALWIGILLGNVVDIEESVIVSCNIEVQLRRFGRIRKISTSINRGTQLSVSRSVILRRNSTREKTAVHEVVLWFNGVEDLKGFKIKQLVLRKSLEELKGFNCAAWPNCITNWCILCIKDDHQEKVNITFYSCQYQNPNCHLMTV</sequence>
<gene>
    <name evidence="1" type="ORF">M9H77_34887</name>
</gene>
<keyword evidence="2" id="KW-1185">Reference proteome</keyword>
<dbReference type="Proteomes" id="UP001060085">
    <property type="component" value="Linkage Group LG08"/>
</dbReference>
<protein>
    <submittedName>
        <fullName evidence="1">Uncharacterized protein</fullName>
    </submittedName>
</protein>
<dbReference type="EMBL" id="CM044708">
    <property type="protein sequence ID" value="KAI5648882.1"/>
    <property type="molecule type" value="Genomic_DNA"/>
</dbReference>
<proteinExistence type="predicted"/>
<evidence type="ECO:0000313" key="2">
    <source>
        <dbReference type="Proteomes" id="UP001060085"/>
    </source>
</evidence>
<accession>A0ACB9ZPL6</accession>
<evidence type="ECO:0000313" key="1">
    <source>
        <dbReference type="EMBL" id="KAI5648882.1"/>
    </source>
</evidence>
<organism evidence="1 2">
    <name type="scientific">Catharanthus roseus</name>
    <name type="common">Madagascar periwinkle</name>
    <name type="synonym">Vinca rosea</name>
    <dbReference type="NCBI Taxonomy" id="4058"/>
    <lineage>
        <taxon>Eukaryota</taxon>
        <taxon>Viridiplantae</taxon>
        <taxon>Streptophyta</taxon>
        <taxon>Embryophyta</taxon>
        <taxon>Tracheophyta</taxon>
        <taxon>Spermatophyta</taxon>
        <taxon>Magnoliopsida</taxon>
        <taxon>eudicotyledons</taxon>
        <taxon>Gunneridae</taxon>
        <taxon>Pentapetalae</taxon>
        <taxon>asterids</taxon>
        <taxon>lamiids</taxon>
        <taxon>Gentianales</taxon>
        <taxon>Apocynaceae</taxon>
        <taxon>Rauvolfioideae</taxon>
        <taxon>Vinceae</taxon>
        <taxon>Catharanthinae</taxon>
        <taxon>Catharanthus</taxon>
    </lineage>
</organism>
<reference evidence="2" key="1">
    <citation type="journal article" date="2023" name="Nat. Plants">
        <title>Single-cell RNA sequencing provides a high-resolution roadmap for understanding the multicellular compartmentation of specialized metabolism.</title>
        <authorList>
            <person name="Sun S."/>
            <person name="Shen X."/>
            <person name="Li Y."/>
            <person name="Li Y."/>
            <person name="Wang S."/>
            <person name="Li R."/>
            <person name="Zhang H."/>
            <person name="Shen G."/>
            <person name="Guo B."/>
            <person name="Wei J."/>
            <person name="Xu J."/>
            <person name="St-Pierre B."/>
            <person name="Chen S."/>
            <person name="Sun C."/>
        </authorList>
    </citation>
    <scope>NUCLEOTIDE SEQUENCE [LARGE SCALE GENOMIC DNA]</scope>
</reference>